<gene>
    <name evidence="2" type="ORF">RHRU231_750088</name>
</gene>
<dbReference type="PANTHER" id="PTHR43802">
    <property type="entry name" value="ENOYL-COA HYDRATASE"/>
    <property type="match status" value="1"/>
</dbReference>
<evidence type="ECO:0000256" key="1">
    <source>
        <dbReference type="ARBA" id="ARBA00005254"/>
    </source>
</evidence>
<dbReference type="Pfam" id="PF00378">
    <property type="entry name" value="ECH_1"/>
    <property type="match status" value="1"/>
</dbReference>
<dbReference type="AlphaFoldDB" id="A0A098BSP4"/>
<sequence length="279" mass="29889">MTDAPAATTRGVATTDDLVLAERRGPVVLLTLNRPAKLNAWSNALEDRYFDLLEQADDDPQVRAVVVTGAGRGFCSGADLDDLRHVADATDDDLVRPRPRDFPLRVRKPIVAAIRGPVAGLGLVEALYCDVRFGDATTRFTTAFARRGLIAEYGVTWLLPRVVGHSRAADLLLSSRMIDAGEAHRIGLLDHLVTTGDVVDAAVAYATDLAVRCSPRSMATIKTQLRADADRSYPDAVAAADRLMVEAFRGPDVAEGVASHLKRRAPEFAALPGSAHATA</sequence>
<evidence type="ECO:0000313" key="3">
    <source>
        <dbReference type="Proteomes" id="UP000042997"/>
    </source>
</evidence>
<dbReference type="OrthoDB" id="9777711at2"/>
<dbReference type="PANTHER" id="PTHR43802:SF1">
    <property type="entry name" value="IP11341P-RELATED"/>
    <property type="match status" value="1"/>
</dbReference>
<dbReference type="EC" id="4.2.1.17" evidence="2"/>
<dbReference type="eggNOG" id="COG1024">
    <property type="taxonomic scope" value="Bacteria"/>
</dbReference>
<reference evidence="2 3" key="1">
    <citation type="journal article" date="2014" name="Genome Announc.">
        <title>Draft Genome Sequence of Propane- and Butane-Oxidizing Actinobacterium Rhodococcus ruber IEGM 231.</title>
        <authorList>
            <person name="Ivshina I.B."/>
            <person name="Kuyukina M.S."/>
            <person name="Krivoruchko A.V."/>
            <person name="Barbe V."/>
            <person name="Fischer C."/>
        </authorList>
    </citation>
    <scope>NUCLEOTIDE SEQUENCE [LARGE SCALE GENOMIC DNA]</scope>
</reference>
<dbReference type="Proteomes" id="UP000042997">
    <property type="component" value="Unassembled WGS sequence"/>
</dbReference>
<dbReference type="SUPFAM" id="SSF52096">
    <property type="entry name" value="ClpP/crotonase"/>
    <property type="match status" value="1"/>
</dbReference>
<evidence type="ECO:0000313" key="2">
    <source>
        <dbReference type="EMBL" id="CDZ90741.1"/>
    </source>
</evidence>
<dbReference type="InterPro" id="IPR029045">
    <property type="entry name" value="ClpP/crotonase-like_dom_sf"/>
</dbReference>
<dbReference type="InterPro" id="IPR001753">
    <property type="entry name" value="Enoyl-CoA_hydra/iso"/>
</dbReference>
<protein>
    <submittedName>
        <fullName evidence="2">Putative enoyl-CoA hydratase</fullName>
        <ecNumber evidence="2">4.2.1.17</ecNumber>
    </submittedName>
</protein>
<comment type="similarity">
    <text evidence="1">Belongs to the enoyl-CoA hydratase/isomerase family.</text>
</comment>
<dbReference type="Gene3D" id="3.90.226.10">
    <property type="entry name" value="2-enoyl-CoA Hydratase, Chain A, domain 1"/>
    <property type="match status" value="1"/>
</dbReference>
<keyword evidence="2" id="KW-0456">Lyase</keyword>
<accession>A0A098BSP4</accession>
<dbReference type="CDD" id="cd06558">
    <property type="entry name" value="crotonase-like"/>
    <property type="match status" value="1"/>
</dbReference>
<dbReference type="RefSeq" id="WP_040273899.1">
    <property type="nucleotide sequence ID" value="NZ_JAJNCM010000046.1"/>
</dbReference>
<dbReference type="EMBL" id="CCSD01000089">
    <property type="protein sequence ID" value="CDZ90741.1"/>
    <property type="molecule type" value="Genomic_DNA"/>
</dbReference>
<name>A0A098BSP4_9NOCA</name>
<dbReference type="GO" id="GO:0004300">
    <property type="term" value="F:enoyl-CoA hydratase activity"/>
    <property type="evidence" value="ECO:0007669"/>
    <property type="project" value="UniProtKB-EC"/>
</dbReference>
<organism evidence="2 3">
    <name type="scientific">Rhodococcus ruber</name>
    <dbReference type="NCBI Taxonomy" id="1830"/>
    <lineage>
        <taxon>Bacteria</taxon>
        <taxon>Bacillati</taxon>
        <taxon>Actinomycetota</taxon>
        <taxon>Actinomycetes</taxon>
        <taxon>Mycobacteriales</taxon>
        <taxon>Nocardiaceae</taxon>
        <taxon>Rhodococcus</taxon>
    </lineage>
</organism>
<proteinExistence type="inferred from homology"/>